<evidence type="ECO:0000256" key="1">
    <source>
        <dbReference type="ARBA" id="ARBA00004123"/>
    </source>
</evidence>
<evidence type="ECO:0000256" key="9">
    <source>
        <dbReference type="SAM" id="MobiDB-lite"/>
    </source>
</evidence>
<keyword evidence="4" id="KW-0805">Transcription regulation</keyword>
<reference evidence="11" key="1">
    <citation type="journal article" date="2020" name="Stud. Mycol.">
        <title>101 Dothideomycetes genomes: a test case for predicting lifestyles and emergence of pathogens.</title>
        <authorList>
            <person name="Haridas S."/>
            <person name="Albert R."/>
            <person name="Binder M."/>
            <person name="Bloem J."/>
            <person name="Labutti K."/>
            <person name="Salamov A."/>
            <person name="Andreopoulos B."/>
            <person name="Baker S."/>
            <person name="Barry K."/>
            <person name="Bills G."/>
            <person name="Bluhm B."/>
            <person name="Cannon C."/>
            <person name="Castanera R."/>
            <person name="Culley D."/>
            <person name="Daum C."/>
            <person name="Ezra D."/>
            <person name="Gonzalez J."/>
            <person name="Henrissat B."/>
            <person name="Kuo A."/>
            <person name="Liang C."/>
            <person name="Lipzen A."/>
            <person name="Lutzoni F."/>
            <person name="Magnuson J."/>
            <person name="Mondo S."/>
            <person name="Nolan M."/>
            <person name="Ohm R."/>
            <person name="Pangilinan J."/>
            <person name="Park H.-J."/>
            <person name="Ramirez L."/>
            <person name="Alfaro M."/>
            <person name="Sun H."/>
            <person name="Tritt A."/>
            <person name="Yoshinaga Y."/>
            <person name="Zwiers L.-H."/>
            <person name="Turgeon B."/>
            <person name="Goodwin S."/>
            <person name="Spatafora J."/>
            <person name="Crous P."/>
            <person name="Grigoriev I."/>
        </authorList>
    </citation>
    <scope>NUCLEOTIDE SEQUENCE</scope>
    <source>
        <strain evidence="11">ATCC 74209</strain>
    </source>
</reference>
<keyword evidence="5" id="KW-0804">Transcription</keyword>
<keyword evidence="12" id="KW-1185">Reference proteome</keyword>
<dbReference type="Proteomes" id="UP000799536">
    <property type="component" value="Unassembled WGS sequence"/>
</dbReference>
<dbReference type="EMBL" id="ML994035">
    <property type="protein sequence ID" value="KAF2200185.1"/>
    <property type="molecule type" value="Genomic_DNA"/>
</dbReference>
<feature type="region of interest" description="Disordered" evidence="9">
    <location>
        <begin position="377"/>
        <end position="454"/>
    </location>
</feature>
<evidence type="ECO:0000256" key="3">
    <source>
        <dbReference type="ARBA" id="ARBA00017306"/>
    </source>
</evidence>
<feature type="region of interest" description="Disordered" evidence="9">
    <location>
        <begin position="1"/>
        <end position="153"/>
    </location>
</feature>
<evidence type="ECO:0000256" key="4">
    <source>
        <dbReference type="ARBA" id="ARBA00023015"/>
    </source>
</evidence>
<dbReference type="OrthoDB" id="21060at2759"/>
<comment type="subcellular location">
    <subcellularLocation>
        <location evidence="1">Nucleus</location>
    </subcellularLocation>
</comment>
<sequence>MAHYQTQPPPHQNQYTNNMHNLPPLQPPRHYSPSPYQQSPGGMSPNGIPPNKRQRMSPNPQSPYVHSPYAPTSPYVASPPAQQYLSLPGTPTGVQTPHGFHQPQPYPSHPNYNNMHVRPQQQTSMPPPKVPASKAQDNAELEKADPRGADINQISDVLSGAGIDLRAEEDNLLSTYRQQQTSTSQTSSTASPNTSFTWGQGPLPGMFQGTGPLSHTVTPQDMENELKQKHMRAARALSEAQQWHMNDPFLQAQQMRSKLAQATNATGVNLDVNGLFDKVSENTPKNVTATVLTGANGQQIASLQADSLLNRDAPLVDVLTLISLAAQERLRSVLEDAYALTRLRQVTAEGVVPPEWADIAVGEGNAKTVTVIPTNVSQTTWESPAPKRAASPTAVDGEKGSQASPVDSAPATAGKAPVTASKAPATGTAGKTPATGGKAPPLPKPQTDIPQTPQPTIQFEKNVIIESLKRRSGGDLKYEESRLAKRQKRARANTAGAVDSTPTTPIVAMPEKLTKKERDRLAKIGQSEDVLHRKANETASMALGGKKKYSWMTGGGTPARPGASTPGRLNTAVGGTGGLSGGPAAPVPDNGLGAKEKQLGVFRESGPGGKHIQLRDVLLVLEGDDKEKMTTVRNFVAGRLQKLGPPPPVTPASGH</sequence>
<evidence type="ECO:0000313" key="12">
    <source>
        <dbReference type="Proteomes" id="UP000799536"/>
    </source>
</evidence>
<evidence type="ECO:0000256" key="7">
    <source>
        <dbReference type="ARBA" id="ARBA00025346"/>
    </source>
</evidence>
<comment type="function">
    <text evidence="7">Functions as a component of the DNA-binding general transcription factor complex TFIID. Binding of TFIID to a promoter (with or without TATA element) is the initial step in pre-initiation complex (PIC) formation. TFIID plays a key role in the regulation of gene expression by RNA polymerase II through different activities such as transcription activator interaction, core promoter recognition and selectivity, TFIIA and TFIIB interaction, chromatin modification (histone acetylation by TAF1), facilitation of DNA opening and initiation of transcription.</text>
</comment>
<evidence type="ECO:0000256" key="2">
    <source>
        <dbReference type="ARBA" id="ARBA00006178"/>
    </source>
</evidence>
<feature type="region of interest" description="Disordered" evidence="9">
    <location>
        <begin position="176"/>
        <end position="218"/>
    </location>
</feature>
<gene>
    <name evidence="11" type="ORF">GQ43DRAFT_441814</name>
</gene>
<evidence type="ECO:0000256" key="8">
    <source>
        <dbReference type="ARBA" id="ARBA00031747"/>
    </source>
</evidence>
<comment type="similarity">
    <text evidence="2">Belongs to the TAF4 family.</text>
</comment>
<organism evidence="11 12">
    <name type="scientific">Delitschia confertaspora ATCC 74209</name>
    <dbReference type="NCBI Taxonomy" id="1513339"/>
    <lineage>
        <taxon>Eukaryota</taxon>
        <taxon>Fungi</taxon>
        <taxon>Dikarya</taxon>
        <taxon>Ascomycota</taxon>
        <taxon>Pezizomycotina</taxon>
        <taxon>Dothideomycetes</taxon>
        <taxon>Pleosporomycetidae</taxon>
        <taxon>Pleosporales</taxon>
        <taxon>Delitschiaceae</taxon>
        <taxon>Delitschia</taxon>
    </lineage>
</organism>
<feature type="compositionally biased region" description="Polar residues" evidence="9">
    <location>
        <begin position="110"/>
        <end position="124"/>
    </location>
</feature>
<feature type="compositionally biased region" description="Polar residues" evidence="9">
    <location>
        <begin position="1"/>
        <end position="20"/>
    </location>
</feature>
<evidence type="ECO:0000313" key="11">
    <source>
        <dbReference type="EMBL" id="KAF2200185.1"/>
    </source>
</evidence>
<keyword evidence="6" id="KW-0539">Nucleus</keyword>
<dbReference type="GO" id="GO:0006352">
    <property type="term" value="P:DNA-templated transcription initiation"/>
    <property type="evidence" value="ECO:0007669"/>
    <property type="project" value="InterPro"/>
</dbReference>
<comment type="caution">
    <text evidence="11">The sequence shown here is derived from an EMBL/GenBank/DDBJ whole genome shotgun (WGS) entry which is preliminary data.</text>
</comment>
<feature type="compositionally biased region" description="Low complexity" evidence="9">
    <location>
        <begin position="422"/>
        <end position="454"/>
    </location>
</feature>
<dbReference type="Pfam" id="PF05236">
    <property type="entry name" value="TAF4"/>
    <property type="match status" value="1"/>
</dbReference>
<dbReference type="InterPro" id="IPR007900">
    <property type="entry name" value="TAF4_C"/>
</dbReference>
<dbReference type="GO" id="GO:0005669">
    <property type="term" value="C:transcription factor TFIID complex"/>
    <property type="evidence" value="ECO:0007669"/>
    <property type="project" value="InterPro"/>
</dbReference>
<accession>A0A9P4JJA2</accession>
<feature type="domain" description="Transcription initiation factor TFIID component TAF4 C-terminal" evidence="10">
    <location>
        <begin position="492"/>
        <end position="628"/>
    </location>
</feature>
<evidence type="ECO:0000259" key="10">
    <source>
        <dbReference type="Pfam" id="PF05236"/>
    </source>
</evidence>
<evidence type="ECO:0000256" key="6">
    <source>
        <dbReference type="ARBA" id="ARBA00023242"/>
    </source>
</evidence>
<name>A0A9P4JJA2_9PLEO</name>
<evidence type="ECO:0000256" key="5">
    <source>
        <dbReference type="ARBA" id="ARBA00023163"/>
    </source>
</evidence>
<dbReference type="AlphaFoldDB" id="A0A9P4JJA2"/>
<protein>
    <recommendedName>
        <fullName evidence="3">Transcription initiation factor TFIID subunit 4</fullName>
    </recommendedName>
    <alternativeName>
        <fullName evidence="8">TBP-associated factor 4</fullName>
    </alternativeName>
</protein>
<proteinExistence type="inferred from homology"/>
<feature type="compositionally biased region" description="Low complexity" evidence="9">
    <location>
        <begin position="178"/>
        <end position="189"/>
    </location>
</feature>